<name>A0A378IVT1_9GAMM</name>
<accession>A0A378IVT1</accession>
<dbReference type="EMBL" id="UGNY01000001">
    <property type="protein sequence ID" value="STX39348.1"/>
    <property type="molecule type" value="Genomic_DNA"/>
</dbReference>
<evidence type="ECO:0000313" key="2">
    <source>
        <dbReference type="Proteomes" id="UP000254033"/>
    </source>
</evidence>
<dbReference type="Proteomes" id="UP000254033">
    <property type="component" value="Unassembled WGS sequence"/>
</dbReference>
<evidence type="ECO:0000313" key="1">
    <source>
        <dbReference type="EMBL" id="STX39348.1"/>
    </source>
</evidence>
<sequence length="29" mass="3469">MEDMKKRVLAYGLAVEISNEELEKCNWRL</sequence>
<gene>
    <name evidence="1" type="ORF">NCTC11978_02543</name>
</gene>
<dbReference type="AlphaFoldDB" id="A0A378IVT1"/>
<reference evidence="1 2" key="1">
    <citation type="submission" date="2018-06" db="EMBL/GenBank/DDBJ databases">
        <authorList>
            <consortium name="Pathogen Informatics"/>
            <person name="Doyle S."/>
        </authorList>
    </citation>
    <scope>NUCLEOTIDE SEQUENCE [LARGE SCALE GENOMIC DNA]</scope>
    <source>
        <strain evidence="1 2">NCTC11978</strain>
    </source>
</reference>
<proteinExistence type="predicted"/>
<organism evidence="1 2">
    <name type="scientific">Legionella feeleii</name>
    <dbReference type="NCBI Taxonomy" id="453"/>
    <lineage>
        <taxon>Bacteria</taxon>
        <taxon>Pseudomonadati</taxon>
        <taxon>Pseudomonadota</taxon>
        <taxon>Gammaproteobacteria</taxon>
        <taxon>Legionellales</taxon>
        <taxon>Legionellaceae</taxon>
        <taxon>Legionella</taxon>
    </lineage>
</organism>
<protein>
    <submittedName>
        <fullName evidence="1">Uncharacterized protein</fullName>
    </submittedName>
</protein>